<dbReference type="EMBL" id="KU926315">
    <property type="protein sequence ID" value="ANS13222.1"/>
    <property type="molecule type" value="Genomic_DNA"/>
</dbReference>
<keyword evidence="2" id="KW-1040">Host Golgi apparatus</keyword>
<sequence>MQRIRPYWIKFEQTGGAGMADGMSGINIPSILGCSVTIDNLLTRAEEGLDVSDVIEDLRIQAIPRFVCEAREVTGLKPRFLANSVVSLRVKPEHQETVLVVLNGDSSEVSCDRYYMECVTQPAFRGFIFSVLTAVEDRVYTVGVPPRLLIYRMTLFRPDNVLDFTLCVILMYLEGIGPSGASPSLFVQLSVYLRRVECQIGPLEKMRRFLYEGVLWLLNTLMYVVDNNPFTKTRVLPHYMFVKLLNPQPGTAPNIIKAIYSCGVGQRFDLPHGTPPCPDGVVQVPPGLLNGPLRDSEYQKSVYFWWLNRTMVTPKNVQLFETYNNSPRVVK</sequence>
<accession>A0A075X0T7</accession>
<dbReference type="HAMAP" id="MF_04038">
    <property type="entry name" value="HSV_CEP1"/>
    <property type="match status" value="1"/>
</dbReference>
<keyword evidence="1" id="KW-0920">Virion tegument</keyword>
<dbReference type="GO" id="GO:0044423">
    <property type="term" value="C:virion component"/>
    <property type="evidence" value="ECO:0007669"/>
    <property type="project" value="UniProtKB-KW"/>
</dbReference>
<evidence type="ECO:0000313" key="5">
    <source>
        <dbReference type="EMBL" id="AIH07091.1"/>
    </source>
</evidence>
<evidence type="ECO:0000256" key="3">
    <source>
        <dbReference type="ARBA" id="ARBA00022844"/>
    </source>
</evidence>
<proteinExistence type="inferred from homology"/>
<evidence type="ECO:0000256" key="2">
    <source>
        <dbReference type="ARBA" id="ARBA00022812"/>
    </source>
</evidence>
<evidence type="ECO:0000256" key="1">
    <source>
        <dbReference type="ARBA" id="ARBA00022580"/>
    </source>
</evidence>
<dbReference type="EMBL" id="KU926316">
    <property type="protein sequence ID" value="ANS13296.1"/>
    <property type="molecule type" value="Genomic_DNA"/>
</dbReference>
<organism evidence="5 7">
    <name type="scientific">Human herpesvirus 3</name>
    <name type="common">HHV-3</name>
    <name type="synonym">Varicella-zoster virus</name>
    <dbReference type="NCBI Taxonomy" id="10335"/>
    <lineage>
        <taxon>Viruses</taxon>
        <taxon>Duplodnaviria</taxon>
        <taxon>Heunggongvirae</taxon>
        <taxon>Peploviricota</taxon>
        <taxon>Herviviricetes</taxon>
        <taxon>Herpesvirales</taxon>
        <taxon>Orthoherpesviridae</taxon>
        <taxon>Alphaherpesvirinae</taxon>
        <taxon>Varicellovirus</taxon>
        <taxon>Varicellovirus humanalpha3</taxon>
    </lineage>
</organism>
<dbReference type="EMBL" id="KJ767491">
    <property type="protein sequence ID" value="AIH07091.1"/>
    <property type="molecule type" value="Genomic_DNA"/>
</dbReference>
<dbReference type="Pfam" id="PF01677">
    <property type="entry name" value="Herpes_UL7"/>
    <property type="match status" value="1"/>
</dbReference>
<evidence type="ECO:0000313" key="6">
    <source>
        <dbReference type="EMBL" id="ANS13222.1"/>
    </source>
</evidence>
<dbReference type="InterPro" id="IPR002600">
    <property type="entry name" value="Herpes_UL7"/>
</dbReference>
<evidence type="ECO:0000313" key="7">
    <source>
        <dbReference type="Proteomes" id="UP000121874"/>
    </source>
</evidence>
<reference evidence="6" key="2">
    <citation type="journal article" date="2016" name="Virology">
        <title>Analysis of single nucleotide polymorphism among Varicella-Zoster Virus and identification of vaccine-specific sites.</title>
        <authorList>
            <person name="Jeon J.S."/>
            <person name="Won Y.H."/>
            <person name="Kim I.K."/>
            <person name="Ahn J.H."/>
            <person name="Shin O.S."/>
            <person name="Kim J.H."/>
            <person name="Lee C.H."/>
        </authorList>
    </citation>
    <scope>NUCLEOTIDE SEQUENCE</scope>
    <source>
        <strain evidence="6">YC01</strain>
    </source>
</reference>
<evidence type="ECO:0000256" key="4">
    <source>
        <dbReference type="ARBA" id="ARBA00023200"/>
    </source>
</evidence>
<keyword evidence="3" id="KW-0946">Virion</keyword>
<reference evidence="5 7" key="1">
    <citation type="submission" date="2014-04" db="EMBL/GenBank/DDBJ databases">
        <title>Molecular Analysis of Varicella-Zoster Viruses Isolated from Korean Patients.</title>
        <authorList>
            <person name="Kim J.I."/>
            <person name="Ji G.Y."/>
            <person name="Park H.S."/>
            <person name="Lee C.H."/>
        </authorList>
    </citation>
    <scope>NUCLEOTIDE SEQUENCE [LARGE SCALE GENOMIC DNA]</scope>
    <source>
        <strain evidence="5">YC01</strain>
    </source>
</reference>
<gene>
    <name evidence="5" type="primary">ORF53</name>
</gene>
<name>A0A075X0T7_HHV3</name>
<dbReference type="Proteomes" id="UP000121874">
    <property type="component" value="Genome"/>
</dbReference>
<dbReference type="EMBL" id="KU926317">
    <property type="protein sequence ID" value="ANS13370.1"/>
    <property type="molecule type" value="Genomic_DNA"/>
</dbReference>
<protein>
    <submittedName>
        <fullName evidence="5">ORF53</fullName>
    </submittedName>
</protein>
<dbReference type="PROSITE" id="PS51257">
    <property type="entry name" value="PROKAR_LIPOPROTEIN"/>
    <property type="match status" value="1"/>
</dbReference>
<keyword evidence="4" id="KW-1035">Host cytoplasm</keyword>
<organismHost>
    <name type="scientific">Homo sapiens</name>
    <name type="common">Human</name>
    <dbReference type="NCBI Taxonomy" id="9606"/>
</organismHost>